<accession>A0ACA9S3H3</accession>
<feature type="non-terminal residue" evidence="1">
    <location>
        <position position="1"/>
    </location>
</feature>
<gene>
    <name evidence="1" type="ORF">RPERSI_LOCUS26500</name>
</gene>
<proteinExistence type="predicted"/>
<organism evidence="1 2">
    <name type="scientific">Racocetra persica</name>
    <dbReference type="NCBI Taxonomy" id="160502"/>
    <lineage>
        <taxon>Eukaryota</taxon>
        <taxon>Fungi</taxon>
        <taxon>Fungi incertae sedis</taxon>
        <taxon>Mucoromycota</taxon>
        <taxon>Glomeromycotina</taxon>
        <taxon>Glomeromycetes</taxon>
        <taxon>Diversisporales</taxon>
        <taxon>Gigasporaceae</taxon>
        <taxon>Racocetra</taxon>
    </lineage>
</organism>
<evidence type="ECO:0000313" key="1">
    <source>
        <dbReference type="EMBL" id="CAG8825504.1"/>
    </source>
</evidence>
<comment type="caution">
    <text evidence="1">The sequence shown here is derived from an EMBL/GenBank/DDBJ whole genome shotgun (WGS) entry which is preliminary data.</text>
</comment>
<evidence type="ECO:0000313" key="2">
    <source>
        <dbReference type="Proteomes" id="UP000789920"/>
    </source>
</evidence>
<reference evidence="1" key="1">
    <citation type="submission" date="2021-06" db="EMBL/GenBank/DDBJ databases">
        <authorList>
            <person name="Kallberg Y."/>
            <person name="Tangrot J."/>
            <person name="Rosling A."/>
        </authorList>
    </citation>
    <scope>NUCLEOTIDE SEQUENCE</scope>
    <source>
        <strain evidence="1">MA461A</strain>
    </source>
</reference>
<dbReference type="Proteomes" id="UP000789920">
    <property type="component" value="Unassembled WGS sequence"/>
</dbReference>
<protein>
    <submittedName>
        <fullName evidence="1">29940_t:CDS:1</fullName>
    </submittedName>
</protein>
<name>A0ACA9S3H3_9GLOM</name>
<sequence>NIAKTNVEILQLQPRICDHKAFYRFVEVLKKMKDFMNDISNLSGWKKYILANSVYETFTQLISEFDKSMDNLHFMITISNE</sequence>
<keyword evidence="2" id="KW-1185">Reference proteome</keyword>
<dbReference type="EMBL" id="CAJVQC010090634">
    <property type="protein sequence ID" value="CAG8825504.1"/>
    <property type="molecule type" value="Genomic_DNA"/>
</dbReference>